<dbReference type="InterPro" id="IPR050266">
    <property type="entry name" value="AB_hydrolase_sf"/>
</dbReference>
<reference evidence="2 3" key="1">
    <citation type="submission" date="2014-08" db="EMBL/GenBank/DDBJ databases">
        <title>Comparative genomics of the Paenibacillus odorifer group.</title>
        <authorList>
            <person name="den Bakker H.C."/>
            <person name="Tsai Y.-C."/>
            <person name="Martin N."/>
            <person name="Korlach J."/>
            <person name="Wiedmann M."/>
        </authorList>
    </citation>
    <scope>NUCLEOTIDE SEQUENCE [LARGE SCALE GENOMIC DNA]</scope>
    <source>
        <strain evidence="2 3">DSM 14472</strain>
    </source>
</reference>
<sequence length="279" mass="31838">MRRVTMNLHRRFAKLNDVDLFYLDTGSKGPAILCLHGRWGRGETWYDFMQRYGDRYRIIAPDQRGHGWSGKPLCRYTAEEMADDMVQLLNILEIDSAIVVGHSMGGQVAGYLAALDPKLVEALAILDKSPAGPAERSRIPLSEIKAVDPVTKDWPLPFDSLKQADYYIRKEATTEISYSYFMSSLIETPEGYNMLFSTEAMAVGIAYNQDWHHLLPSIECPVLLVRAKDNEAVPDEELSRMQALIANCRSYTMSHPHHNVYLSDKEEFYTCFDEFLRSI</sequence>
<accession>A0A089M0L0</accession>
<gene>
    <name evidence="2" type="ORF">PSTEL_19930</name>
</gene>
<protein>
    <submittedName>
        <fullName evidence="2">Alpha/beta hydrolase</fullName>
    </submittedName>
</protein>
<dbReference type="GO" id="GO:0016020">
    <property type="term" value="C:membrane"/>
    <property type="evidence" value="ECO:0007669"/>
    <property type="project" value="TreeGrafter"/>
</dbReference>
<keyword evidence="2" id="KW-0378">Hydrolase</keyword>
<dbReference type="SUPFAM" id="SSF53474">
    <property type="entry name" value="alpha/beta-Hydrolases"/>
    <property type="match status" value="1"/>
</dbReference>
<dbReference type="GO" id="GO:0016787">
    <property type="term" value="F:hydrolase activity"/>
    <property type="evidence" value="ECO:0007669"/>
    <property type="project" value="UniProtKB-KW"/>
</dbReference>
<dbReference type="Gene3D" id="3.40.50.1820">
    <property type="entry name" value="alpha/beta hydrolase"/>
    <property type="match status" value="1"/>
</dbReference>
<evidence type="ECO:0000313" key="2">
    <source>
        <dbReference type="EMBL" id="AIQ65048.1"/>
    </source>
</evidence>
<dbReference type="KEGG" id="pste:PSTEL_19930"/>
<dbReference type="PANTHER" id="PTHR43798">
    <property type="entry name" value="MONOACYLGLYCEROL LIPASE"/>
    <property type="match status" value="1"/>
</dbReference>
<evidence type="ECO:0000313" key="3">
    <source>
        <dbReference type="Proteomes" id="UP000029507"/>
    </source>
</evidence>
<proteinExistence type="predicted"/>
<dbReference type="Pfam" id="PF00561">
    <property type="entry name" value="Abhydrolase_1"/>
    <property type="match status" value="1"/>
</dbReference>
<dbReference type="PANTHER" id="PTHR43798:SF33">
    <property type="entry name" value="HYDROLASE, PUTATIVE (AFU_ORTHOLOGUE AFUA_2G14860)-RELATED"/>
    <property type="match status" value="1"/>
</dbReference>
<name>A0A089M0L0_9BACL</name>
<organism evidence="2 3">
    <name type="scientific">Paenibacillus stellifer</name>
    <dbReference type="NCBI Taxonomy" id="169760"/>
    <lineage>
        <taxon>Bacteria</taxon>
        <taxon>Bacillati</taxon>
        <taxon>Bacillota</taxon>
        <taxon>Bacilli</taxon>
        <taxon>Bacillales</taxon>
        <taxon>Paenibacillaceae</taxon>
        <taxon>Paenibacillus</taxon>
    </lineage>
</organism>
<feature type="domain" description="AB hydrolase-1" evidence="1">
    <location>
        <begin position="30"/>
        <end position="263"/>
    </location>
</feature>
<dbReference type="InterPro" id="IPR000073">
    <property type="entry name" value="AB_hydrolase_1"/>
</dbReference>
<dbReference type="InterPro" id="IPR029058">
    <property type="entry name" value="AB_hydrolase_fold"/>
</dbReference>
<dbReference type="Proteomes" id="UP000029507">
    <property type="component" value="Chromosome"/>
</dbReference>
<dbReference type="EMBL" id="CP009286">
    <property type="protein sequence ID" value="AIQ65048.1"/>
    <property type="molecule type" value="Genomic_DNA"/>
</dbReference>
<dbReference type="HOGENOM" id="CLU_020336_50_4_9"/>
<dbReference type="PRINTS" id="PR00111">
    <property type="entry name" value="ABHYDROLASE"/>
</dbReference>
<evidence type="ECO:0000259" key="1">
    <source>
        <dbReference type="Pfam" id="PF00561"/>
    </source>
</evidence>
<dbReference type="AlphaFoldDB" id="A0A089M0L0"/>
<keyword evidence="3" id="KW-1185">Reference proteome</keyword>
<dbReference type="STRING" id="169760.PSTEL_19930"/>